<feature type="active site" evidence="4">
    <location>
        <position position="151"/>
    </location>
</feature>
<evidence type="ECO:0000313" key="8">
    <source>
        <dbReference type="EMBL" id="ERJ96856.1"/>
    </source>
</evidence>
<dbReference type="SMART" id="SM00363">
    <property type="entry name" value="S4"/>
    <property type="match status" value="1"/>
</dbReference>
<dbReference type="OrthoDB" id="9807829at2"/>
<protein>
    <recommendedName>
        <fullName evidence="6">Pseudouridine synthase</fullName>
        <ecNumber evidence="6">5.4.99.-</ecNumber>
    </recommendedName>
</protein>
<dbReference type="Gene3D" id="3.30.2350.10">
    <property type="entry name" value="Pseudouridine synthase"/>
    <property type="match status" value="1"/>
</dbReference>
<evidence type="ECO:0000256" key="6">
    <source>
        <dbReference type="RuleBase" id="RU362028"/>
    </source>
</evidence>
<proteinExistence type="inferred from homology"/>
<keyword evidence="3 6" id="KW-0413">Isomerase</keyword>
<dbReference type="InterPro" id="IPR036986">
    <property type="entry name" value="S4_RNA-bd_sf"/>
</dbReference>
<comment type="function">
    <text evidence="6">Responsible for synthesis of pseudouridine from uracil.</text>
</comment>
<dbReference type="RefSeq" id="WP_021682244.1">
    <property type="nucleotide sequence ID" value="NZ_KI260408.1"/>
</dbReference>
<dbReference type="GO" id="GO:0000455">
    <property type="term" value="P:enzyme-directed rRNA pseudouridine synthesis"/>
    <property type="evidence" value="ECO:0007669"/>
    <property type="project" value="UniProtKB-ARBA"/>
</dbReference>
<dbReference type="Proteomes" id="UP000016662">
    <property type="component" value="Unassembled WGS sequence"/>
</dbReference>
<organism evidence="8 9">
    <name type="scientific">Ruminococcus callidus ATCC 27760</name>
    <dbReference type="NCBI Taxonomy" id="411473"/>
    <lineage>
        <taxon>Bacteria</taxon>
        <taxon>Bacillati</taxon>
        <taxon>Bacillota</taxon>
        <taxon>Clostridia</taxon>
        <taxon>Eubacteriales</taxon>
        <taxon>Oscillospiraceae</taxon>
        <taxon>Ruminococcus</taxon>
    </lineage>
</organism>
<dbReference type="PANTHER" id="PTHR21600:SF83">
    <property type="entry name" value="PSEUDOURIDYLATE SYNTHASE RPUSD4, MITOCHONDRIAL"/>
    <property type="match status" value="1"/>
</dbReference>
<dbReference type="GO" id="GO:0120159">
    <property type="term" value="F:rRNA pseudouridine synthase activity"/>
    <property type="evidence" value="ECO:0007669"/>
    <property type="project" value="UniProtKB-ARBA"/>
</dbReference>
<dbReference type="PATRIC" id="fig|411473.3.peg.633"/>
<dbReference type="Gene3D" id="3.10.290.10">
    <property type="entry name" value="RNA-binding S4 domain"/>
    <property type="match status" value="1"/>
</dbReference>
<dbReference type="PANTHER" id="PTHR21600">
    <property type="entry name" value="MITOCHONDRIAL RNA PSEUDOURIDINE SYNTHASE"/>
    <property type="match status" value="1"/>
</dbReference>
<dbReference type="GO" id="GO:0003723">
    <property type="term" value="F:RNA binding"/>
    <property type="evidence" value="ECO:0007669"/>
    <property type="project" value="UniProtKB-KW"/>
</dbReference>
<sequence>MREFCIQENDSDQRLDRFLQKTLPELPKSLCYKWIRTKHIKVNRKRCTPDQRLVTGDVVTLFVSDSYFAIKTEEERSGVPEFLQAPNQLEILYEDERILLVNKPVGLVVHCDSRQIPDTLINRVLHYLYENGAYQPEQEQSFTPALCNRLDRNTGGIVIAAKTAAALREVNRLIRENKVHKKYLCVTVGTPKERKATLYGWHKKSASHNTVTVRDTPEEGFQEIITGYEVLASNERHALLSVDLITGRTHQIRAHLAHIHTPILGDTKYGNMRENRACRCKHQLLWAYQLQLETDADSCLADLNGLTVQTPPPPFMTKEFPKVQL</sequence>
<keyword evidence="9" id="KW-1185">Reference proteome</keyword>
<evidence type="ECO:0000313" key="9">
    <source>
        <dbReference type="Proteomes" id="UP000016662"/>
    </source>
</evidence>
<dbReference type="InterPro" id="IPR020103">
    <property type="entry name" value="PsdUridine_synth_cat_dom_sf"/>
</dbReference>
<evidence type="ECO:0000256" key="4">
    <source>
        <dbReference type="PIRSR" id="PIRSR606225-1"/>
    </source>
</evidence>
<dbReference type="HOGENOM" id="CLU_016902_1_0_9"/>
<comment type="caution">
    <text evidence="8">The sequence shown here is derived from an EMBL/GenBank/DDBJ whole genome shotgun (WGS) entry which is preliminary data.</text>
</comment>
<dbReference type="InterPro" id="IPR006225">
    <property type="entry name" value="PsdUridine_synth_RluC/D"/>
</dbReference>
<dbReference type="SUPFAM" id="SSF55120">
    <property type="entry name" value="Pseudouridine synthase"/>
    <property type="match status" value="1"/>
</dbReference>
<keyword evidence="5" id="KW-0694">RNA-binding</keyword>
<comment type="similarity">
    <text evidence="2 6">Belongs to the pseudouridine synthase RluA family.</text>
</comment>
<dbReference type="Pfam" id="PF00849">
    <property type="entry name" value="PseudoU_synth_2"/>
    <property type="match status" value="1"/>
</dbReference>
<comment type="catalytic activity">
    <reaction evidence="1 6">
        <text>a uridine in RNA = a pseudouridine in RNA</text>
        <dbReference type="Rhea" id="RHEA:48348"/>
        <dbReference type="Rhea" id="RHEA-COMP:12068"/>
        <dbReference type="Rhea" id="RHEA-COMP:12069"/>
        <dbReference type="ChEBI" id="CHEBI:65314"/>
        <dbReference type="ChEBI" id="CHEBI:65315"/>
    </reaction>
</comment>
<evidence type="ECO:0000256" key="5">
    <source>
        <dbReference type="PROSITE-ProRule" id="PRU00182"/>
    </source>
</evidence>
<dbReference type="SUPFAM" id="SSF55174">
    <property type="entry name" value="Alpha-L RNA-binding motif"/>
    <property type="match status" value="1"/>
</dbReference>
<feature type="domain" description="RNA-binding S4" evidence="7">
    <location>
        <begin position="13"/>
        <end position="84"/>
    </location>
</feature>
<dbReference type="Pfam" id="PF01479">
    <property type="entry name" value="S4"/>
    <property type="match status" value="1"/>
</dbReference>
<dbReference type="eggNOG" id="COG0564">
    <property type="taxonomic scope" value="Bacteria"/>
</dbReference>
<evidence type="ECO:0000259" key="7">
    <source>
        <dbReference type="SMART" id="SM00363"/>
    </source>
</evidence>
<name>U2KEA0_9FIRM</name>
<dbReference type="InterPro" id="IPR050188">
    <property type="entry name" value="RluA_PseudoU_synthase"/>
</dbReference>
<dbReference type="STRING" id="411473.RUMCAL_00783"/>
<dbReference type="InterPro" id="IPR006145">
    <property type="entry name" value="PsdUridine_synth_RsuA/RluA"/>
</dbReference>
<evidence type="ECO:0000256" key="2">
    <source>
        <dbReference type="ARBA" id="ARBA00010876"/>
    </source>
</evidence>
<dbReference type="EMBL" id="AWVF01000093">
    <property type="protein sequence ID" value="ERJ96856.1"/>
    <property type="molecule type" value="Genomic_DNA"/>
</dbReference>
<evidence type="ECO:0000256" key="3">
    <source>
        <dbReference type="ARBA" id="ARBA00023235"/>
    </source>
</evidence>
<dbReference type="InterPro" id="IPR002942">
    <property type="entry name" value="S4_RNA-bd"/>
</dbReference>
<dbReference type="CDD" id="cd00165">
    <property type="entry name" value="S4"/>
    <property type="match status" value="1"/>
</dbReference>
<dbReference type="AlphaFoldDB" id="U2KEA0"/>
<evidence type="ECO:0000256" key="1">
    <source>
        <dbReference type="ARBA" id="ARBA00000073"/>
    </source>
</evidence>
<dbReference type="EC" id="5.4.99.-" evidence="6"/>
<accession>U2KEA0</accession>
<dbReference type="PROSITE" id="PS50889">
    <property type="entry name" value="S4"/>
    <property type="match status" value="1"/>
</dbReference>
<gene>
    <name evidence="8" type="ORF">RUMCAL_00783</name>
</gene>
<dbReference type="CDD" id="cd02869">
    <property type="entry name" value="PseudoU_synth_RluA_like"/>
    <property type="match status" value="1"/>
</dbReference>
<reference evidence="8 9" key="1">
    <citation type="submission" date="2013-07" db="EMBL/GenBank/DDBJ databases">
        <authorList>
            <person name="Weinstock G."/>
            <person name="Sodergren E."/>
            <person name="Wylie T."/>
            <person name="Fulton L."/>
            <person name="Fulton R."/>
            <person name="Fronick C."/>
            <person name="O'Laughlin M."/>
            <person name="Godfrey J."/>
            <person name="Miner T."/>
            <person name="Herter B."/>
            <person name="Appelbaum E."/>
            <person name="Cordes M."/>
            <person name="Lek S."/>
            <person name="Wollam A."/>
            <person name="Pepin K.H."/>
            <person name="Palsikar V.B."/>
            <person name="Mitreva M."/>
            <person name="Wilson R.K."/>
        </authorList>
    </citation>
    <scope>NUCLEOTIDE SEQUENCE [LARGE SCALE GENOMIC DNA]</scope>
    <source>
        <strain evidence="8 9">ATCC 27760</strain>
    </source>
</reference>
<dbReference type="NCBIfam" id="TIGR00005">
    <property type="entry name" value="rluA_subfam"/>
    <property type="match status" value="1"/>
</dbReference>